<feature type="region of interest" description="Disordered" evidence="1">
    <location>
        <begin position="43"/>
        <end position="65"/>
    </location>
</feature>
<keyword evidence="3" id="KW-1185">Reference proteome</keyword>
<dbReference type="EMBL" id="JAIWYP010000001">
    <property type="protein sequence ID" value="KAH3884615.1"/>
    <property type="molecule type" value="Genomic_DNA"/>
</dbReference>
<reference evidence="2" key="1">
    <citation type="journal article" date="2019" name="bioRxiv">
        <title>The Genome of the Zebra Mussel, Dreissena polymorpha: A Resource for Invasive Species Research.</title>
        <authorList>
            <person name="McCartney M.A."/>
            <person name="Auch B."/>
            <person name="Kono T."/>
            <person name="Mallez S."/>
            <person name="Zhang Y."/>
            <person name="Obille A."/>
            <person name="Becker A."/>
            <person name="Abrahante J.E."/>
            <person name="Garbe J."/>
            <person name="Badalamenti J.P."/>
            <person name="Herman A."/>
            <person name="Mangelson H."/>
            <person name="Liachko I."/>
            <person name="Sullivan S."/>
            <person name="Sone E.D."/>
            <person name="Koren S."/>
            <person name="Silverstein K.A.T."/>
            <person name="Beckman K.B."/>
            <person name="Gohl D.M."/>
        </authorList>
    </citation>
    <scope>NUCLEOTIDE SEQUENCE</scope>
    <source>
        <strain evidence="2">Duluth1</strain>
        <tissue evidence="2">Whole animal</tissue>
    </source>
</reference>
<sequence>MVVKTSARRDKRRYIDRLAEEAETAAEHNDMKTVYRNTRKLKGDYGQHHDLPVRAENGTHVTVEE</sequence>
<feature type="compositionally biased region" description="Basic and acidic residues" evidence="1">
    <location>
        <begin position="43"/>
        <end position="53"/>
    </location>
</feature>
<accession>A0A9D4MWG3</accession>
<reference evidence="2" key="2">
    <citation type="submission" date="2020-11" db="EMBL/GenBank/DDBJ databases">
        <authorList>
            <person name="McCartney M.A."/>
            <person name="Auch B."/>
            <person name="Kono T."/>
            <person name="Mallez S."/>
            <person name="Becker A."/>
            <person name="Gohl D.M."/>
            <person name="Silverstein K.A.T."/>
            <person name="Koren S."/>
            <person name="Bechman K.B."/>
            <person name="Herman A."/>
            <person name="Abrahante J.E."/>
            <person name="Garbe J."/>
        </authorList>
    </citation>
    <scope>NUCLEOTIDE SEQUENCE</scope>
    <source>
        <strain evidence="2">Duluth1</strain>
        <tissue evidence="2">Whole animal</tissue>
    </source>
</reference>
<proteinExistence type="predicted"/>
<evidence type="ECO:0000313" key="2">
    <source>
        <dbReference type="EMBL" id="KAH3884615.1"/>
    </source>
</evidence>
<name>A0A9D4MWG3_DREPO</name>
<dbReference type="Proteomes" id="UP000828390">
    <property type="component" value="Unassembled WGS sequence"/>
</dbReference>
<evidence type="ECO:0000313" key="3">
    <source>
        <dbReference type="Proteomes" id="UP000828390"/>
    </source>
</evidence>
<organism evidence="2 3">
    <name type="scientific">Dreissena polymorpha</name>
    <name type="common">Zebra mussel</name>
    <name type="synonym">Mytilus polymorpha</name>
    <dbReference type="NCBI Taxonomy" id="45954"/>
    <lineage>
        <taxon>Eukaryota</taxon>
        <taxon>Metazoa</taxon>
        <taxon>Spiralia</taxon>
        <taxon>Lophotrochozoa</taxon>
        <taxon>Mollusca</taxon>
        <taxon>Bivalvia</taxon>
        <taxon>Autobranchia</taxon>
        <taxon>Heteroconchia</taxon>
        <taxon>Euheterodonta</taxon>
        <taxon>Imparidentia</taxon>
        <taxon>Neoheterodontei</taxon>
        <taxon>Myida</taxon>
        <taxon>Dreissenoidea</taxon>
        <taxon>Dreissenidae</taxon>
        <taxon>Dreissena</taxon>
    </lineage>
</organism>
<comment type="caution">
    <text evidence="2">The sequence shown here is derived from an EMBL/GenBank/DDBJ whole genome shotgun (WGS) entry which is preliminary data.</text>
</comment>
<protein>
    <submittedName>
        <fullName evidence="2">Uncharacterized protein</fullName>
    </submittedName>
</protein>
<gene>
    <name evidence="2" type="ORF">DPMN_008598</name>
</gene>
<dbReference type="AlphaFoldDB" id="A0A9D4MWG3"/>
<evidence type="ECO:0000256" key="1">
    <source>
        <dbReference type="SAM" id="MobiDB-lite"/>
    </source>
</evidence>